<feature type="region of interest" description="Disordered" evidence="1">
    <location>
        <begin position="167"/>
        <end position="193"/>
    </location>
</feature>
<dbReference type="EMBL" id="KN847982">
    <property type="protein sequence ID" value="KIR46802.1"/>
    <property type="molecule type" value="Genomic_DNA"/>
</dbReference>
<feature type="region of interest" description="Disordered" evidence="1">
    <location>
        <begin position="482"/>
        <end position="522"/>
    </location>
</feature>
<feature type="compositionally biased region" description="Basic and acidic residues" evidence="1">
    <location>
        <begin position="362"/>
        <end position="387"/>
    </location>
</feature>
<name>A0A0D0TK29_CRYGA</name>
<feature type="compositionally biased region" description="Polar residues" evidence="1">
    <location>
        <begin position="341"/>
        <end position="352"/>
    </location>
</feature>
<feature type="region of interest" description="Disordered" evidence="1">
    <location>
        <begin position="270"/>
        <end position="457"/>
    </location>
</feature>
<dbReference type="AlphaFoldDB" id="A0A0D0TK29"/>
<protein>
    <recommendedName>
        <fullName evidence="3">Telomere replication protein EST3</fullName>
    </recommendedName>
</protein>
<feature type="compositionally biased region" description="Low complexity" evidence="1">
    <location>
        <begin position="167"/>
        <end position="177"/>
    </location>
</feature>
<feature type="compositionally biased region" description="Polar residues" evidence="1">
    <location>
        <begin position="178"/>
        <end position="192"/>
    </location>
</feature>
<evidence type="ECO:0000256" key="1">
    <source>
        <dbReference type="SAM" id="MobiDB-lite"/>
    </source>
</evidence>
<accession>A0A0D0TK29</accession>
<feature type="compositionally biased region" description="Polar residues" evidence="1">
    <location>
        <begin position="507"/>
        <end position="517"/>
    </location>
</feature>
<evidence type="ECO:0000313" key="2">
    <source>
        <dbReference type="EMBL" id="KIR46802.1"/>
    </source>
</evidence>
<dbReference type="OrthoDB" id="2575837at2759"/>
<gene>
    <name evidence="2" type="ORF">I312_03693</name>
</gene>
<reference evidence="2" key="1">
    <citation type="submission" date="2015-01" db="EMBL/GenBank/DDBJ databases">
        <title>The Genome Sequence of Cryptococcus gattii CA1280.</title>
        <authorList>
            <consortium name="The Broad Institute Genomics Platform"/>
            <person name="Cuomo C."/>
            <person name="Litvintseva A."/>
            <person name="Chen Y."/>
            <person name="Heitman J."/>
            <person name="Sun S."/>
            <person name="Springer D."/>
            <person name="Dromer F."/>
            <person name="Young S."/>
            <person name="Zeng Q."/>
            <person name="Gargeya S."/>
            <person name="Abouelleil A."/>
            <person name="Alvarado L."/>
            <person name="Chapman S.B."/>
            <person name="Gainer-Dewar J."/>
            <person name="Goldberg J."/>
            <person name="Griggs A."/>
            <person name="Gujja S."/>
            <person name="Hansen M."/>
            <person name="Howarth C."/>
            <person name="Imamovic A."/>
            <person name="Larimer J."/>
            <person name="Murphy C."/>
            <person name="Naylor J."/>
            <person name="Pearson M."/>
            <person name="Priest M."/>
            <person name="Roberts A."/>
            <person name="Saif S."/>
            <person name="Shea T."/>
            <person name="Sykes S."/>
            <person name="Wortman J."/>
            <person name="Nusbaum C."/>
            <person name="Birren B."/>
        </authorList>
    </citation>
    <scope>NUCLEOTIDE SEQUENCE [LARGE SCALE GENOMIC DNA]</scope>
    <source>
        <strain evidence="2">CA1280</strain>
    </source>
</reference>
<feature type="compositionally biased region" description="Polar residues" evidence="1">
    <location>
        <begin position="421"/>
        <end position="438"/>
    </location>
</feature>
<proteinExistence type="predicted"/>
<feature type="compositionally biased region" description="Low complexity" evidence="1">
    <location>
        <begin position="306"/>
        <end position="318"/>
    </location>
</feature>
<feature type="compositionally biased region" description="Low complexity" evidence="1">
    <location>
        <begin position="388"/>
        <end position="405"/>
    </location>
</feature>
<evidence type="ECO:0008006" key="3">
    <source>
        <dbReference type="Google" id="ProtNLM"/>
    </source>
</evidence>
<sequence>MADDIRSWITKALIDHDVAHGANFRVPVNCKHYCQLLKFYTYRDDKNPRAQIEGSIGDRTHCVKVIFDIEETDKFELPDPDTGNKHSLTSQLRSIFQIKQFQIRIAPPPPSAGAKTPLVAFYVTKWDVVSGNHDEPVYWLDTCKVGEGDNDGKIREVLQKWWFGESNSESSQNRSSQKIPSQDNIPDMSITTARPRVKNDVAYHRRTVALGDIISIEEAKASRVGEWDPRFALAWLERNQDTVLNTYAQYRNYSSNNIETIDSSQLFQSKTVSNEPSGNGHPPKSQPVDVVSRDSGSPRLFKKRSPSSSSQFHHASPPTFLRVSPSKRQLLRKKIIDPLNFPSSPATSMSRGSTDEELLSQYEREERRKRSGESKGIKGDGDKELEQRSPSSSQLSQSSLVFHSSPTMATPRRLEDELSQTDRPSPELSSAQNATISNARDKWKRSRESMNSRRQSRVIIMDEDEDVDEGPLIKKGSKRKLILSSPEPSSQVFEIRDSSDDEENVAEISSSPTTQGRTKGDAEHTITALQDLMPRTRERLE</sequence>
<dbReference type="HOGENOM" id="CLU_021746_0_0_1"/>
<organism evidence="2">
    <name type="scientific">Cryptococcus bacillisporus CA1280</name>
    <dbReference type="NCBI Taxonomy" id="1296109"/>
    <lineage>
        <taxon>Eukaryota</taxon>
        <taxon>Fungi</taxon>
        <taxon>Dikarya</taxon>
        <taxon>Basidiomycota</taxon>
        <taxon>Agaricomycotina</taxon>
        <taxon>Tremellomycetes</taxon>
        <taxon>Tremellales</taxon>
        <taxon>Cryptococcaceae</taxon>
        <taxon>Cryptococcus</taxon>
        <taxon>Cryptococcus gattii species complex</taxon>
    </lineage>
</organism>